<proteinExistence type="predicted"/>
<dbReference type="Proteomes" id="UP000651333">
    <property type="component" value="Unassembled WGS sequence"/>
</dbReference>
<protein>
    <submittedName>
        <fullName evidence="1">Uncharacterized protein</fullName>
    </submittedName>
</protein>
<sequence>MEKYPENTEQNALSVSVIQRDGNANYRGVWYSNNSKMELTAHSMIVNGDKTQLHHQASNFSEKQRQSRDIQDKAMHIAATNMTNINGFSGIFIAGWC</sequence>
<evidence type="ECO:0000313" key="1">
    <source>
        <dbReference type="EMBL" id="NRO33959.1"/>
    </source>
</evidence>
<dbReference type="AlphaFoldDB" id="A0A9Q5G4H4"/>
<organism evidence="1 2">
    <name type="scientific">Lactobacillus helveticus</name>
    <name type="common">Lactobacillus suntoryeus</name>
    <dbReference type="NCBI Taxonomy" id="1587"/>
    <lineage>
        <taxon>Bacteria</taxon>
        <taxon>Bacillati</taxon>
        <taxon>Bacillota</taxon>
        <taxon>Bacilli</taxon>
        <taxon>Lactobacillales</taxon>
        <taxon>Lactobacillaceae</taxon>
        <taxon>Lactobacillus</taxon>
    </lineage>
</organism>
<name>A0A9Q5G4H4_LACHE</name>
<evidence type="ECO:0000313" key="2">
    <source>
        <dbReference type="Proteomes" id="UP000651333"/>
    </source>
</evidence>
<reference evidence="1" key="1">
    <citation type="submission" date="2019-09" db="EMBL/GenBank/DDBJ databases">
        <title>Comparative genomic analysis of Lactobacillus helveticus.</title>
        <authorList>
            <person name="Zhang H."/>
            <person name="Chen Y."/>
            <person name="Zhong Z."/>
        </authorList>
    </citation>
    <scope>NUCLEOTIDE SEQUENCE</scope>
    <source>
        <strain evidence="1">IMAU30003</strain>
    </source>
</reference>
<comment type="caution">
    <text evidence="1">The sequence shown here is derived from an EMBL/GenBank/DDBJ whole genome shotgun (WGS) entry which is preliminary data.</text>
</comment>
<accession>A0A9Q5G4H4</accession>
<dbReference type="EMBL" id="WCHB01000003">
    <property type="protein sequence ID" value="NRO33959.1"/>
    <property type="molecule type" value="Genomic_DNA"/>
</dbReference>
<dbReference type="RefSeq" id="WP_254261831.1">
    <property type="nucleotide sequence ID" value="NZ_WCGG01000001.1"/>
</dbReference>
<gene>
    <name evidence="1" type="ORF">IMAU30003_00188</name>
</gene>